<name>A0A3Q8SEE4_9BACL</name>
<dbReference type="OrthoDB" id="2649829at2"/>
<dbReference type="InterPro" id="IPR019644">
    <property type="entry name" value="DUF2508"/>
</dbReference>
<dbReference type="Pfam" id="PF10704">
    <property type="entry name" value="DUF2508"/>
    <property type="match status" value="1"/>
</dbReference>
<reference evidence="1 2" key="1">
    <citation type="submission" date="2018-11" db="EMBL/GenBank/DDBJ databases">
        <title>Genome sequencing of Paenibacillus lentus DSM25539(T).</title>
        <authorList>
            <person name="Kook J.-K."/>
            <person name="Park S.-N."/>
            <person name="Lim Y.K."/>
        </authorList>
    </citation>
    <scope>NUCLEOTIDE SEQUENCE [LARGE SCALE GENOMIC DNA]</scope>
    <source>
        <strain evidence="1 2">DSM 25539</strain>
    </source>
</reference>
<proteinExistence type="predicted"/>
<dbReference type="KEGG" id="plen:EIM92_04005"/>
<accession>A0A3Q8SEE4</accession>
<sequence>MWKQWKQWLLRVKKIKEFDEVLEYKEHLYNEVKKAQREWEQAYYALQEAVGADEVDIAIYTLEAAERRYQVQLKAAKQANVTWEPFQFGSYLDSYFRK</sequence>
<dbReference type="AlphaFoldDB" id="A0A3Q8SEE4"/>
<evidence type="ECO:0000313" key="2">
    <source>
        <dbReference type="Proteomes" id="UP000273145"/>
    </source>
</evidence>
<organism evidence="1 2">
    <name type="scientific">Paenibacillus lentus</name>
    <dbReference type="NCBI Taxonomy" id="1338368"/>
    <lineage>
        <taxon>Bacteria</taxon>
        <taxon>Bacillati</taxon>
        <taxon>Bacillota</taxon>
        <taxon>Bacilli</taxon>
        <taxon>Bacillales</taxon>
        <taxon>Paenibacillaceae</taxon>
        <taxon>Paenibacillus</taxon>
    </lineage>
</organism>
<dbReference type="EMBL" id="CP034248">
    <property type="protein sequence ID" value="AZK48850.1"/>
    <property type="molecule type" value="Genomic_DNA"/>
</dbReference>
<protein>
    <submittedName>
        <fullName evidence="1">DUF2508 family protein</fullName>
    </submittedName>
</protein>
<gene>
    <name evidence="1" type="ORF">EIM92_04005</name>
</gene>
<evidence type="ECO:0000313" key="1">
    <source>
        <dbReference type="EMBL" id="AZK48850.1"/>
    </source>
</evidence>
<keyword evidence="2" id="KW-1185">Reference proteome</keyword>
<dbReference type="Proteomes" id="UP000273145">
    <property type="component" value="Chromosome"/>
</dbReference>